<evidence type="ECO:0000256" key="9">
    <source>
        <dbReference type="ARBA" id="ARBA00023316"/>
    </source>
</evidence>
<dbReference type="GO" id="GO:0008237">
    <property type="term" value="F:metallopeptidase activity"/>
    <property type="evidence" value="ECO:0007669"/>
    <property type="project" value="UniProtKB-KW"/>
</dbReference>
<keyword evidence="5" id="KW-0732">Signal</keyword>
<evidence type="ECO:0000313" key="13">
    <source>
        <dbReference type="Proteomes" id="UP000321638"/>
    </source>
</evidence>
<dbReference type="OrthoDB" id="9782994at2"/>
<dbReference type="PANTHER" id="PTHR37425:SF1">
    <property type="entry name" value="OUTER MEMBRANE PROTEIN"/>
    <property type="match status" value="1"/>
</dbReference>
<evidence type="ECO:0000256" key="10">
    <source>
        <dbReference type="ARBA" id="ARBA00093448"/>
    </source>
</evidence>
<dbReference type="InterPro" id="IPR009045">
    <property type="entry name" value="Zn_M74/Hedgehog-like"/>
</dbReference>
<evidence type="ECO:0000256" key="2">
    <source>
        <dbReference type="ARBA" id="ARBA00004776"/>
    </source>
</evidence>
<dbReference type="AlphaFoldDB" id="A0A5C8PV11"/>
<keyword evidence="3" id="KW-0645">Protease</keyword>
<keyword evidence="6" id="KW-0378">Hydrolase</keyword>
<keyword evidence="8" id="KW-0482">Metalloprotease</keyword>
<reference evidence="12 13" key="1">
    <citation type="submission" date="2019-06" db="EMBL/GenBank/DDBJ databases">
        <title>New taxonomy in bacterial strain CC-CFT640, isolated from vineyard.</title>
        <authorList>
            <person name="Lin S.-Y."/>
            <person name="Tsai C.-F."/>
            <person name="Young C.-C."/>
        </authorList>
    </citation>
    <scope>NUCLEOTIDE SEQUENCE [LARGE SCALE GENOMIC DNA]</scope>
    <source>
        <strain evidence="12 13">CC-CFT640</strain>
    </source>
</reference>
<comment type="cofactor">
    <cofactor evidence="1">
        <name>Zn(2+)</name>
        <dbReference type="ChEBI" id="CHEBI:29105"/>
    </cofactor>
</comment>
<comment type="caution">
    <text evidence="12">The sequence shown here is derived from an EMBL/GenBank/DDBJ whole genome shotgun (WGS) entry which is preliminary data.</text>
</comment>
<evidence type="ECO:0000313" key="12">
    <source>
        <dbReference type="EMBL" id="TXL81934.1"/>
    </source>
</evidence>
<comment type="pathway">
    <text evidence="2">Cell wall biogenesis; cell wall polysaccharide biosynthesis.</text>
</comment>
<dbReference type="GO" id="GO:0071555">
    <property type="term" value="P:cell wall organization"/>
    <property type="evidence" value="ECO:0007669"/>
    <property type="project" value="UniProtKB-KW"/>
</dbReference>
<evidence type="ECO:0000256" key="5">
    <source>
        <dbReference type="ARBA" id="ARBA00022729"/>
    </source>
</evidence>
<keyword evidence="7" id="KW-0862">Zinc</keyword>
<accession>A0A5C8PV11</accession>
<dbReference type="Gene3D" id="3.30.1380.10">
    <property type="match status" value="1"/>
</dbReference>
<dbReference type="InterPro" id="IPR010275">
    <property type="entry name" value="MepK"/>
</dbReference>
<evidence type="ECO:0000256" key="6">
    <source>
        <dbReference type="ARBA" id="ARBA00022801"/>
    </source>
</evidence>
<evidence type="ECO:0000256" key="7">
    <source>
        <dbReference type="ARBA" id="ARBA00022833"/>
    </source>
</evidence>
<organism evidence="12 13">
    <name type="scientific">Vineibacter terrae</name>
    <dbReference type="NCBI Taxonomy" id="2586908"/>
    <lineage>
        <taxon>Bacteria</taxon>
        <taxon>Pseudomonadati</taxon>
        <taxon>Pseudomonadota</taxon>
        <taxon>Alphaproteobacteria</taxon>
        <taxon>Hyphomicrobiales</taxon>
        <taxon>Vineibacter</taxon>
    </lineage>
</organism>
<evidence type="ECO:0000256" key="11">
    <source>
        <dbReference type="ARBA" id="ARBA00093666"/>
    </source>
</evidence>
<keyword evidence="13" id="KW-1185">Reference proteome</keyword>
<keyword evidence="4" id="KW-0479">Metal-binding</keyword>
<dbReference type="PANTHER" id="PTHR37425">
    <property type="match status" value="1"/>
</dbReference>
<evidence type="ECO:0000256" key="4">
    <source>
        <dbReference type="ARBA" id="ARBA00022723"/>
    </source>
</evidence>
<name>A0A5C8PV11_9HYPH</name>
<dbReference type="Proteomes" id="UP000321638">
    <property type="component" value="Unassembled WGS sequence"/>
</dbReference>
<evidence type="ECO:0000256" key="8">
    <source>
        <dbReference type="ARBA" id="ARBA00023049"/>
    </source>
</evidence>
<dbReference type="SUPFAM" id="SSF55166">
    <property type="entry name" value="Hedgehog/DD-peptidase"/>
    <property type="match status" value="1"/>
</dbReference>
<dbReference type="GO" id="GO:0006508">
    <property type="term" value="P:proteolysis"/>
    <property type="evidence" value="ECO:0007669"/>
    <property type="project" value="UniProtKB-KW"/>
</dbReference>
<sequence>MHMPEPSAPMPSRPAADIRLDADTRWRPSTRAAPAGGLIRRRAALSGLAGAAAFSATIGLSTALRDPAVDDGTRADAAPRSLNLIAAQTGETFSDVFAEGSRYDKAKLARLNRLLRDYQSGEVKPIDPALLDLMARVQSYIDQPLRVLSGYRSWRTNRFMYLVGFDVAENSQHVAAKAVDFTVPGMAAARLGEIAQQCGAGGIGIYRSGFVHIDTGPPRHWTGA</sequence>
<comment type="similarity">
    <text evidence="10">Belongs to the peptidase M15 family.</text>
</comment>
<proteinExistence type="inferred from homology"/>
<evidence type="ECO:0000256" key="1">
    <source>
        <dbReference type="ARBA" id="ARBA00001947"/>
    </source>
</evidence>
<dbReference type="EMBL" id="VDUZ01000002">
    <property type="protein sequence ID" value="TXL81934.1"/>
    <property type="molecule type" value="Genomic_DNA"/>
</dbReference>
<gene>
    <name evidence="12" type="ORF">FHP25_02380</name>
</gene>
<dbReference type="GO" id="GO:0046872">
    <property type="term" value="F:metal ion binding"/>
    <property type="evidence" value="ECO:0007669"/>
    <property type="project" value="UniProtKB-KW"/>
</dbReference>
<evidence type="ECO:0000256" key="3">
    <source>
        <dbReference type="ARBA" id="ARBA00022670"/>
    </source>
</evidence>
<dbReference type="Pfam" id="PF05951">
    <property type="entry name" value="Peptidase_M15_2"/>
    <property type="match status" value="1"/>
</dbReference>
<keyword evidence="9" id="KW-0961">Cell wall biogenesis/degradation</keyword>
<protein>
    <recommendedName>
        <fullName evidence="11">Murein endopeptidase K</fullName>
    </recommendedName>
</protein>